<dbReference type="OrthoDB" id="772275at2759"/>
<sequence length="314" mass="35353">MITTVVCLASNVNTDLLRSQLDQLHSEAVTTRRKEFFAANNARFRLLRLSEAAEKLRQQAVRSLQMGKEDDARDLLLQKKKVMTALEKSKGRVELLDELAAKLNEAISIKEAQLIENIGSDLEFDRVDAESPVRIVSPMRESGQRVENDNSTALNSSDIDKEELILDGESQAKMLSDGKSEDKTVPERFSGGNEASMLSSLRRISSYIDLLENLDQQLYKIEEELITILEVSTLLLENQDKPNNSRVQQISEILESIRGTRASCFQKSKLVKKELKVCKYSVFMAFSCRIIRVMSAYAAASHPSMCYRGSPLKL</sequence>
<comment type="caution">
    <text evidence="1">The sequence shown here is derived from an EMBL/GenBank/DDBJ whole genome shotgun (WGS) entry which is preliminary data.</text>
</comment>
<dbReference type="EMBL" id="JAKOGI010000303">
    <property type="protein sequence ID" value="KAJ8437368.1"/>
    <property type="molecule type" value="Genomic_DNA"/>
</dbReference>
<gene>
    <name evidence="1" type="ORF">Cgig2_006450</name>
</gene>
<evidence type="ECO:0000313" key="1">
    <source>
        <dbReference type="EMBL" id="KAJ8437368.1"/>
    </source>
</evidence>
<proteinExistence type="predicted"/>
<dbReference type="PANTHER" id="PTHR37174">
    <property type="entry name" value="FORKHEAD-ASSOCIATED DOMAIN PROTEIN"/>
    <property type="match status" value="1"/>
</dbReference>
<dbReference type="AlphaFoldDB" id="A0A9Q1QCN1"/>
<dbReference type="Proteomes" id="UP001153076">
    <property type="component" value="Unassembled WGS sequence"/>
</dbReference>
<keyword evidence="2" id="KW-1185">Reference proteome</keyword>
<dbReference type="PANTHER" id="PTHR37174:SF2">
    <property type="entry name" value="FORKHEAD-ASSOCIATED DOMAIN PROTEIN"/>
    <property type="match status" value="1"/>
</dbReference>
<evidence type="ECO:0000313" key="2">
    <source>
        <dbReference type="Proteomes" id="UP001153076"/>
    </source>
</evidence>
<name>A0A9Q1QCN1_9CARY</name>
<accession>A0A9Q1QCN1</accession>
<reference evidence="1" key="1">
    <citation type="submission" date="2022-04" db="EMBL/GenBank/DDBJ databases">
        <title>Carnegiea gigantea Genome sequencing and assembly v2.</title>
        <authorList>
            <person name="Copetti D."/>
            <person name="Sanderson M.J."/>
            <person name="Burquez A."/>
            <person name="Wojciechowski M.F."/>
        </authorList>
    </citation>
    <scope>NUCLEOTIDE SEQUENCE</scope>
    <source>
        <strain evidence="1">SGP5-SGP5p</strain>
        <tissue evidence="1">Aerial part</tissue>
    </source>
</reference>
<protein>
    <submittedName>
        <fullName evidence="1">Uncharacterized protein</fullName>
    </submittedName>
</protein>
<organism evidence="1 2">
    <name type="scientific">Carnegiea gigantea</name>
    <dbReference type="NCBI Taxonomy" id="171969"/>
    <lineage>
        <taxon>Eukaryota</taxon>
        <taxon>Viridiplantae</taxon>
        <taxon>Streptophyta</taxon>
        <taxon>Embryophyta</taxon>
        <taxon>Tracheophyta</taxon>
        <taxon>Spermatophyta</taxon>
        <taxon>Magnoliopsida</taxon>
        <taxon>eudicotyledons</taxon>
        <taxon>Gunneridae</taxon>
        <taxon>Pentapetalae</taxon>
        <taxon>Caryophyllales</taxon>
        <taxon>Cactineae</taxon>
        <taxon>Cactaceae</taxon>
        <taxon>Cactoideae</taxon>
        <taxon>Echinocereeae</taxon>
        <taxon>Carnegiea</taxon>
    </lineage>
</organism>